<keyword evidence="9" id="KW-1185">Reference proteome</keyword>
<dbReference type="SUPFAM" id="SSF56176">
    <property type="entry name" value="FAD-binding/transporter-associated domain-like"/>
    <property type="match status" value="1"/>
</dbReference>
<keyword evidence="6" id="KW-0812">Transmembrane</keyword>
<sequence length="539" mass="58010">MRSIWRPLTQNARRVTRVAGQRLQSTTSRNSRAPYNILFAATGTAVGAIGASVLLGTKLEERSASPALTLVDDDALANSARRYATREMTLKAADEIRDRLGEDAVSLDQDDVEDHGYSEWSTSHTPERPVAIIRPSSTEEVSLVAKVCSKYNVPMVPFGAGSSVEGNSTAPYSGVCIDLSSMDQIVAFHPEDLDVVVQAGVNWVNLNEAIKDTGLFLPLDPSPTALVGGMISTNCSGTNAMRYGTMKDYVLNLTVVLADGSIIKTRHRPRKSSAGYNLNALFTGSEGTLGIITEATLKLAVLPESYSVAIATFPSVKAAADAASSMIRKGVNLAAVELMDDEQMRIVNKSGNVGGRKWEEAATLFLKFSGSKRAIDESKTDAKRLADLSKCHSFVAADDEESMASLWSARKQALWASLAVRPEGTEIWSTDVAVPISRMARLIDDCKAGASHLGLFSSVLGHVGDGNFHQMIMYNPTKAEEKHAVKTFIAEMMHKAIEMEGTVSGEHGIGLGKKACLLEEVGPDTIQVMKMLKQSLDPQ</sequence>
<evidence type="ECO:0000256" key="3">
    <source>
        <dbReference type="ARBA" id="ARBA00022630"/>
    </source>
</evidence>
<keyword evidence="3" id="KW-0285">Flavoprotein</keyword>
<evidence type="ECO:0000259" key="7">
    <source>
        <dbReference type="PROSITE" id="PS51387"/>
    </source>
</evidence>
<dbReference type="EMBL" id="JAGSXJ010000043">
    <property type="protein sequence ID" value="KAH6663273.1"/>
    <property type="molecule type" value="Genomic_DNA"/>
</dbReference>
<dbReference type="PROSITE" id="PS51387">
    <property type="entry name" value="FAD_PCMH"/>
    <property type="match status" value="1"/>
</dbReference>
<evidence type="ECO:0000256" key="6">
    <source>
        <dbReference type="SAM" id="Phobius"/>
    </source>
</evidence>
<dbReference type="Proteomes" id="UP000770015">
    <property type="component" value="Unassembled WGS sequence"/>
</dbReference>
<dbReference type="Pfam" id="PF02913">
    <property type="entry name" value="FAD-oxidase_C"/>
    <property type="match status" value="1"/>
</dbReference>
<protein>
    <recommendedName>
        <fullName evidence="7">FAD-binding PCMH-type domain-containing protein</fullName>
    </recommendedName>
</protein>
<keyword evidence="6" id="KW-1133">Transmembrane helix</keyword>
<reference evidence="8" key="1">
    <citation type="journal article" date="2021" name="Nat. Commun.">
        <title>Genetic determinants of endophytism in the Arabidopsis root mycobiome.</title>
        <authorList>
            <person name="Mesny F."/>
            <person name="Miyauchi S."/>
            <person name="Thiergart T."/>
            <person name="Pickel B."/>
            <person name="Atanasova L."/>
            <person name="Karlsson M."/>
            <person name="Huettel B."/>
            <person name="Barry K.W."/>
            <person name="Haridas S."/>
            <person name="Chen C."/>
            <person name="Bauer D."/>
            <person name="Andreopoulos W."/>
            <person name="Pangilinan J."/>
            <person name="LaButti K."/>
            <person name="Riley R."/>
            <person name="Lipzen A."/>
            <person name="Clum A."/>
            <person name="Drula E."/>
            <person name="Henrissat B."/>
            <person name="Kohler A."/>
            <person name="Grigoriev I.V."/>
            <person name="Martin F.M."/>
            <person name="Hacquard S."/>
        </authorList>
    </citation>
    <scope>NUCLEOTIDE SEQUENCE</scope>
    <source>
        <strain evidence="8">MPI-SDFR-AT-0117</strain>
    </source>
</reference>
<dbReference type="InterPro" id="IPR004113">
    <property type="entry name" value="FAD-bd_oxidored_4_C"/>
</dbReference>
<dbReference type="PANTHER" id="PTHR11748">
    <property type="entry name" value="D-LACTATE DEHYDROGENASE"/>
    <property type="match status" value="1"/>
</dbReference>
<proteinExistence type="inferred from homology"/>
<dbReference type="GO" id="GO:0071949">
    <property type="term" value="F:FAD binding"/>
    <property type="evidence" value="ECO:0007669"/>
    <property type="project" value="InterPro"/>
</dbReference>
<evidence type="ECO:0000256" key="2">
    <source>
        <dbReference type="ARBA" id="ARBA00008000"/>
    </source>
</evidence>
<dbReference type="GO" id="GO:0004458">
    <property type="term" value="F:D-lactate dehydrogenase (cytochrome) activity"/>
    <property type="evidence" value="ECO:0007669"/>
    <property type="project" value="TreeGrafter"/>
</dbReference>
<dbReference type="InterPro" id="IPR006094">
    <property type="entry name" value="Oxid_FAD_bind_N"/>
</dbReference>
<dbReference type="Pfam" id="PF01565">
    <property type="entry name" value="FAD_binding_4"/>
    <property type="match status" value="1"/>
</dbReference>
<dbReference type="AlphaFoldDB" id="A0A9P8V1T4"/>
<dbReference type="Gene3D" id="3.30.465.10">
    <property type="match status" value="1"/>
</dbReference>
<keyword evidence="4" id="KW-0274">FAD</keyword>
<name>A0A9P8V1T4_9PEZI</name>
<dbReference type="SUPFAM" id="SSF55103">
    <property type="entry name" value="FAD-linked oxidases, C-terminal domain"/>
    <property type="match status" value="1"/>
</dbReference>
<dbReference type="InterPro" id="IPR016164">
    <property type="entry name" value="FAD-linked_Oxase-like_C"/>
</dbReference>
<comment type="caution">
    <text evidence="8">The sequence shown here is derived from an EMBL/GenBank/DDBJ whole genome shotgun (WGS) entry which is preliminary data.</text>
</comment>
<evidence type="ECO:0000256" key="5">
    <source>
        <dbReference type="ARBA" id="ARBA00023002"/>
    </source>
</evidence>
<dbReference type="FunFam" id="3.30.70.2740:FF:000001">
    <property type="entry name" value="D-lactate dehydrogenase mitochondrial"/>
    <property type="match status" value="1"/>
</dbReference>
<dbReference type="GO" id="GO:0005739">
    <property type="term" value="C:mitochondrion"/>
    <property type="evidence" value="ECO:0007669"/>
    <property type="project" value="TreeGrafter"/>
</dbReference>
<gene>
    <name evidence="8" type="ORF">F5X68DRAFT_271660</name>
</gene>
<evidence type="ECO:0000313" key="8">
    <source>
        <dbReference type="EMBL" id="KAH6663273.1"/>
    </source>
</evidence>
<dbReference type="FunFam" id="3.30.465.10:FF:000014">
    <property type="entry name" value="D-lactate dehydrogenase (Cytochrome), putative"/>
    <property type="match status" value="1"/>
</dbReference>
<dbReference type="InterPro" id="IPR016171">
    <property type="entry name" value="Vanillyl_alc_oxidase_C-sub2"/>
</dbReference>
<dbReference type="InterPro" id="IPR016169">
    <property type="entry name" value="FAD-bd_PCMH_sub2"/>
</dbReference>
<dbReference type="GO" id="GO:1903457">
    <property type="term" value="P:lactate catabolic process"/>
    <property type="evidence" value="ECO:0007669"/>
    <property type="project" value="TreeGrafter"/>
</dbReference>
<evidence type="ECO:0000256" key="1">
    <source>
        <dbReference type="ARBA" id="ARBA00001974"/>
    </source>
</evidence>
<dbReference type="InterPro" id="IPR016166">
    <property type="entry name" value="FAD-bd_PCMH"/>
</dbReference>
<dbReference type="InterPro" id="IPR036318">
    <property type="entry name" value="FAD-bd_PCMH-like_sf"/>
</dbReference>
<feature type="transmembrane region" description="Helical" evidence="6">
    <location>
        <begin position="35"/>
        <end position="55"/>
    </location>
</feature>
<dbReference type="Gene3D" id="1.10.45.10">
    <property type="entry name" value="Vanillyl-alcohol Oxidase, Chain A, domain 4"/>
    <property type="match status" value="1"/>
</dbReference>
<dbReference type="Gene3D" id="3.30.70.2740">
    <property type="match status" value="1"/>
</dbReference>
<dbReference type="PANTHER" id="PTHR11748:SF83">
    <property type="entry name" value="DEHYDROGENASE (CYTOCHROME), PUTATIVE (AFU_ORTHOLOGUE AFUA_1G17520)-RELATED"/>
    <property type="match status" value="1"/>
</dbReference>
<organism evidence="8 9">
    <name type="scientific">Plectosphaerella plurivora</name>
    <dbReference type="NCBI Taxonomy" id="936078"/>
    <lineage>
        <taxon>Eukaryota</taxon>
        <taxon>Fungi</taxon>
        <taxon>Dikarya</taxon>
        <taxon>Ascomycota</taxon>
        <taxon>Pezizomycotina</taxon>
        <taxon>Sordariomycetes</taxon>
        <taxon>Hypocreomycetidae</taxon>
        <taxon>Glomerellales</taxon>
        <taxon>Plectosphaerellaceae</taxon>
        <taxon>Plectosphaerella</taxon>
    </lineage>
</organism>
<comment type="similarity">
    <text evidence="2">Belongs to the FAD-binding oxidoreductase/transferase type 4 family.</text>
</comment>
<evidence type="ECO:0000313" key="9">
    <source>
        <dbReference type="Proteomes" id="UP000770015"/>
    </source>
</evidence>
<evidence type="ECO:0000256" key="4">
    <source>
        <dbReference type="ARBA" id="ARBA00022827"/>
    </source>
</evidence>
<feature type="domain" description="FAD-binding PCMH-type" evidence="7">
    <location>
        <begin position="125"/>
        <end position="302"/>
    </location>
</feature>
<keyword evidence="5" id="KW-0560">Oxidoreductase</keyword>
<dbReference type="GO" id="GO:0008720">
    <property type="term" value="F:D-lactate dehydrogenase (NAD+) activity"/>
    <property type="evidence" value="ECO:0007669"/>
    <property type="project" value="TreeGrafter"/>
</dbReference>
<dbReference type="OrthoDB" id="7786253at2759"/>
<comment type="cofactor">
    <cofactor evidence="1">
        <name>FAD</name>
        <dbReference type="ChEBI" id="CHEBI:57692"/>
    </cofactor>
</comment>
<accession>A0A9P8V1T4</accession>
<keyword evidence="6" id="KW-0472">Membrane</keyword>